<dbReference type="AlphaFoldDB" id="M2ATV4"/>
<reference evidence="1" key="2">
    <citation type="journal article" date="2013" name="Mar. Genomics">
        <title>Expression of sulfatases in Rhodopirellula baltica and the diversity of sulfatases in the genus Rhodopirellula.</title>
        <authorList>
            <person name="Wegner C.E."/>
            <person name="Richter-Heitmann T."/>
            <person name="Klindworth A."/>
            <person name="Klockow C."/>
            <person name="Richter M."/>
            <person name="Achstetter T."/>
            <person name="Glockner F.O."/>
            <person name="Harder J."/>
        </authorList>
    </citation>
    <scope>NUCLEOTIDE SEQUENCE [LARGE SCALE GENOMIC DNA]</scope>
    <source>
        <strain evidence="1">6C</strain>
    </source>
</reference>
<keyword evidence="2" id="KW-1185">Reference proteome</keyword>
<dbReference type="Proteomes" id="UP000011529">
    <property type="component" value="Unassembled WGS sequence"/>
</dbReference>
<protein>
    <submittedName>
        <fullName evidence="1">Uncharacterized protein</fullName>
    </submittedName>
</protein>
<dbReference type="EMBL" id="ANMO01000133">
    <property type="protein sequence ID" value="EMB16142.1"/>
    <property type="molecule type" value="Genomic_DNA"/>
</dbReference>
<evidence type="ECO:0000313" key="2">
    <source>
        <dbReference type="Proteomes" id="UP000011529"/>
    </source>
</evidence>
<proteinExistence type="predicted"/>
<sequence length="41" mass="4633">MDAVAVLRKACHRMSASSGMFADKDGELWLPFSLILLFFEE</sequence>
<organism evidence="1 2">
    <name type="scientific">Rhodopirellula europaea 6C</name>
    <dbReference type="NCBI Taxonomy" id="1263867"/>
    <lineage>
        <taxon>Bacteria</taxon>
        <taxon>Pseudomonadati</taxon>
        <taxon>Planctomycetota</taxon>
        <taxon>Planctomycetia</taxon>
        <taxon>Pirellulales</taxon>
        <taxon>Pirellulaceae</taxon>
        <taxon>Rhodopirellula</taxon>
    </lineage>
</organism>
<dbReference type="PATRIC" id="fig|1263867.3.peg.3383"/>
<gene>
    <name evidence="1" type="ORF">RE6C_03166</name>
</gene>
<comment type="caution">
    <text evidence="1">The sequence shown here is derived from an EMBL/GenBank/DDBJ whole genome shotgun (WGS) entry which is preliminary data.</text>
</comment>
<accession>M2ATV4</accession>
<evidence type="ECO:0000313" key="1">
    <source>
        <dbReference type="EMBL" id="EMB16142.1"/>
    </source>
</evidence>
<reference evidence="1" key="1">
    <citation type="submission" date="2012-11" db="EMBL/GenBank/DDBJ databases">
        <title>Permanent draft genomes of Rhodopirellula europaea strain SH398 and 6C.</title>
        <authorList>
            <person name="Richter M."/>
            <person name="Richter-Heitmann T."/>
            <person name="Frank C."/>
            <person name="Harder J."/>
            <person name="Glockner F.O."/>
        </authorList>
    </citation>
    <scope>NUCLEOTIDE SEQUENCE</scope>
    <source>
        <strain evidence="1">6C</strain>
    </source>
</reference>
<name>M2ATV4_9BACT</name>